<dbReference type="RefSeq" id="WP_284205627.1">
    <property type="nucleotide sequence ID" value="NZ_BSPQ01000026.1"/>
</dbReference>
<dbReference type="NCBIfam" id="TIGR01946">
    <property type="entry name" value="rnfD"/>
    <property type="match status" value="1"/>
</dbReference>
<keyword evidence="1 10" id="KW-0813">Transport</keyword>
<dbReference type="InterPro" id="IPR011303">
    <property type="entry name" value="RnfD_bac"/>
</dbReference>
<feature type="transmembrane region" description="Helical" evidence="10">
    <location>
        <begin position="274"/>
        <end position="292"/>
    </location>
</feature>
<comment type="caution">
    <text evidence="11">The sequence shown here is derived from an EMBL/GenBank/DDBJ whole genome shotgun (WGS) entry which is preliminary data.</text>
</comment>
<keyword evidence="8 10" id="KW-1133">Transmembrane helix</keyword>
<keyword evidence="10" id="KW-1003">Cell membrane</keyword>
<proteinExistence type="inferred from homology"/>
<evidence type="ECO:0000256" key="9">
    <source>
        <dbReference type="ARBA" id="ARBA00023136"/>
    </source>
</evidence>
<keyword evidence="4 10" id="KW-0288">FMN</keyword>
<evidence type="ECO:0000256" key="3">
    <source>
        <dbReference type="ARBA" id="ARBA00022630"/>
    </source>
</evidence>
<evidence type="ECO:0000313" key="12">
    <source>
        <dbReference type="Proteomes" id="UP001157353"/>
    </source>
</evidence>
<dbReference type="PANTHER" id="PTHR30578">
    <property type="entry name" value="ELECTRON TRANSPORT COMPLEX PROTEIN RNFD"/>
    <property type="match status" value="1"/>
</dbReference>
<comment type="subcellular location">
    <subcellularLocation>
        <location evidence="10">Cell inner membrane</location>
        <topology evidence="10">Multi-pass membrane protein</topology>
    </subcellularLocation>
</comment>
<evidence type="ECO:0000256" key="10">
    <source>
        <dbReference type="HAMAP-Rule" id="MF_00462"/>
    </source>
</evidence>
<dbReference type="InterPro" id="IPR004338">
    <property type="entry name" value="NqrB/RnfD"/>
</dbReference>
<comment type="caution">
    <text evidence="10">Lacks conserved residue(s) required for the propagation of feature annotation.</text>
</comment>
<dbReference type="EC" id="7.-.-.-" evidence="10"/>
<accession>A0ABQ6E672</accession>
<evidence type="ECO:0000256" key="2">
    <source>
        <dbReference type="ARBA" id="ARBA00022553"/>
    </source>
</evidence>
<reference evidence="12" key="1">
    <citation type="journal article" date="2019" name="Int. J. Syst. Evol. Microbiol.">
        <title>The Global Catalogue of Microorganisms (GCM) 10K type strain sequencing project: providing services to taxonomists for standard genome sequencing and annotation.</title>
        <authorList>
            <consortium name="The Broad Institute Genomics Platform"/>
            <consortium name="The Broad Institute Genome Sequencing Center for Infectious Disease"/>
            <person name="Wu L."/>
            <person name="Ma J."/>
        </authorList>
    </citation>
    <scope>NUCLEOTIDE SEQUENCE [LARGE SCALE GENOMIC DNA]</scope>
    <source>
        <strain evidence="12">NBRC 103166</strain>
    </source>
</reference>
<evidence type="ECO:0000256" key="5">
    <source>
        <dbReference type="ARBA" id="ARBA00022692"/>
    </source>
</evidence>
<organism evidence="11 12">
    <name type="scientific">Psychromonas marina</name>
    <dbReference type="NCBI Taxonomy" id="88364"/>
    <lineage>
        <taxon>Bacteria</taxon>
        <taxon>Pseudomonadati</taxon>
        <taxon>Pseudomonadota</taxon>
        <taxon>Gammaproteobacteria</taxon>
        <taxon>Alteromonadales</taxon>
        <taxon>Psychromonadaceae</taxon>
        <taxon>Psychromonas</taxon>
    </lineage>
</organism>
<evidence type="ECO:0000256" key="8">
    <source>
        <dbReference type="ARBA" id="ARBA00022989"/>
    </source>
</evidence>
<keyword evidence="7 10" id="KW-0249">Electron transport</keyword>
<evidence type="ECO:0000313" key="11">
    <source>
        <dbReference type="EMBL" id="GLS92521.1"/>
    </source>
</evidence>
<gene>
    <name evidence="11" type="primary">rnfD_2</name>
    <name evidence="10" type="synonym">rnfD</name>
    <name evidence="11" type="ORF">GCM10007916_35930</name>
</gene>
<keyword evidence="6 10" id="KW-1278">Translocase</keyword>
<feature type="transmembrane region" description="Helical" evidence="10">
    <location>
        <begin position="298"/>
        <end position="316"/>
    </location>
</feature>
<dbReference type="HAMAP" id="MF_00462">
    <property type="entry name" value="RsxD_RnfD"/>
    <property type="match status" value="1"/>
</dbReference>
<keyword evidence="3 10" id="KW-0285">Flavoprotein</keyword>
<keyword evidence="10" id="KW-0997">Cell inner membrane</keyword>
<sequence>MPTLLLSAPHVHSGMTVSRLMRQVILALLPALVFGLYLFGEQALILVIASLSSGLITEWLCQKCQDKPIGNLMDSSAIVTILLLVMSLPPHFPWYLGALGAAIAVIFGKQVYGGLGQNLFNPAMLARVVLLISFPVEMTDWPSPTPVLPAFSGLNELIDGFTGATTLGSVMETGSAVIDMQLFPLLLGINPGSLGESPVLLLIGGIWMAYKGVIDWRISVALLVGCLLPSTIAWGLSPETVLTPIAQLASGGLLLAALFIATDPVTSPTTPKGRILYGLGCGALIFLIRIFGAYPEGAAFAILLMNAVSPLIESVTKQRTYGESK</sequence>
<feature type="transmembrane region" description="Helical" evidence="10">
    <location>
        <begin position="94"/>
        <end position="112"/>
    </location>
</feature>
<dbReference type="Proteomes" id="UP001157353">
    <property type="component" value="Unassembled WGS sequence"/>
</dbReference>
<protein>
    <recommendedName>
        <fullName evidence="10">Ion-translocating oxidoreductase complex subunit D</fullName>
        <ecNumber evidence="10">7.-.-.-</ecNumber>
    </recommendedName>
    <alternativeName>
        <fullName evidence="10">Rnf electron transport complex subunit D</fullName>
    </alternativeName>
</protein>
<keyword evidence="9 10" id="KW-0472">Membrane</keyword>
<dbReference type="Pfam" id="PF03116">
    <property type="entry name" value="NQR2_RnfD_RnfE"/>
    <property type="match status" value="1"/>
</dbReference>
<evidence type="ECO:0000256" key="4">
    <source>
        <dbReference type="ARBA" id="ARBA00022643"/>
    </source>
</evidence>
<evidence type="ECO:0000256" key="1">
    <source>
        <dbReference type="ARBA" id="ARBA00022448"/>
    </source>
</evidence>
<name>A0ABQ6E672_9GAMM</name>
<keyword evidence="2 10" id="KW-0597">Phosphoprotein</keyword>
<comment type="function">
    <text evidence="10">Part of a membrane-bound complex that couples electron transfer with translocation of ions across the membrane.</text>
</comment>
<feature type="transmembrane region" description="Helical" evidence="10">
    <location>
        <begin position="216"/>
        <end position="236"/>
    </location>
</feature>
<keyword evidence="5 10" id="KW-0812">Transmembrane</keyword>
<dbReference type="PANTHER" id="PTHR30578:SF0">
    <property type="entry name" value="ION-TRANSLOCATING OXIDOREDUCTASE COMPLEX SUBUNIT D"/>
    <property type="match status" value="1"/>
</dbReference>
<feature type="modified residue" description="FMN phosphoryl threonine" evidence="10">
    <location>
        <position position="165"/>
    </location>
</feature>
<evidence type="ECO:0000256" key="7">
    <source>
        <dbReference type="ARBA" id="ARBA00022982"/>
    </source>
</evidence>
<evidence type="ECO:0000256" key="6">
    <source>
        <dbReference type="ARBA" id="ARBA00022967"/>
    </source>
</evidence>
<comment type="subunit">
    <text evidence="10">The complex is composed of six subunits: RnfA, RnfB, RnfC, RnfD, RnfE and RnfG.</text>
</comment>
<feature type="transmembrane region" description="Helical" evidence="10">
    <location>
        <begin position="242"/>
        <end position="262"/>
    </location>
</feature>
<comment type="cofactor">
    <cofactor evidence="10">
        <name>FMN</name>
        <dbReference type="ChEBI" id="CHEBI:58210"/>
    </cofactor>
</comment>
<keyword evidence="12" id="KW-1185">Reference proteome</keyword>
<feature type="transmembrane region" description="Helical" evidence="10">
    <location>
        <begin position="20"/>
        <end position="37"/>
    </location>
</feature>
<comment type="similarity">
    <text evidence="10">Belongs to the NqrB/RnfD family.</text>
</comment>
<dbReference type="EMBL" id="BSPQ01000026">
    <property type="protein sequence ID" value="GLS92521.1"/>
    <property type="molecule type" value="Genomic_DNA"/>
</dbReference>